<gene>
    <name evidence="5" type="ORF">DS742_23600</name>
</gene>
<comment type="caution">
    <text evidence="5">The sequence shown here is derived from an EMBL/GenBank/DDBJ whole genome shotgun (WGS) entry which is preliminary data.</text>
</comment>
<feature type="coiled-coil region" evidence="1">
    <location>
        <begin position="133"/>
        <end position="230"/>
    </location>
</feature>
<dbReference type="AlphaFoldDB" id="A0A3E2N672"/>
<evidence type="ECO:0000256" key="2">
    <source>
        <dbReference type="SAM" id="MobiDB-lite"/>
    </source>
</evidence>
<dbReference type="EMBL" id="QOHO01000086">
    <property type="protein sequence ID" value="RFZ76466.1"/>
    <property type="molecule type" value="Genomic_DNA"/>
</dbReference>
<feature type="transmembrane region" description="Helical" evidence="3">
    <location>
        <begin position="422"/>
        <end position="442"/>
    </location>
</feature>
<keyword evidence="3" id="KW-1133">Transmembrane helix</keyword>
<feature type="compositionally biased region" description="Polar residues" evidence="2">
    <location>
        <begin position="312"/>
        <end position="326"/>
    </location>
</feature>
<feature type="compositionally biased region" description="Polar residues" evidence="2">
    <location>
        <begin position="249"/>
        <end position="259"/>
    </location>
</feature>
<protein>
    <submittedName>
        <fullName evidence="5">DUF4366 domain-containing protein</fullName>
    </submittedName>
</protein>
<reference evidence="5 6" key="1">
    <citation type="submission" date="2018-07" db="EMBL/GenBank/DDBJ databases">
        <title>New species, Clostridium PI-S10-A1B.</title>
        <authorList>
            <person name="Krishna G."/>
            <person name="Summeta K."/>
            <person name="Shikha S."/>
            <person name="Prabhu P.B."/>
            <person name="Suresh K."/>
        </authorList>
    </citation>
    <scope>NUCLEOTIDE SEQUENCE [LARGE SCALE GENOMIC DNA]</scope>
    <source>
        <strain evidence="5 6">PI-S10-A1B</strain>
    </source>
</reference>
<organism evidence="5 6">
    <name type="scientific">Lacrimispora amygdalina</name>
    <dbReference type="NCBI Taxonomy" id="253257"/>
    <lineage>
        <taxon>Bacteria</taxon>
        <taxon>Bacillati</taxon>
        <taxon>Bacillota</taxon>
        <taxon>Clostridia</taxon>
        <taxon>Lachnospirales</taxon>
        <taxon>Lachnospiraceae</taxon>
        <taxon>Lacrimispora</taxon>
    </lineage>
</organism>
<evidence type="ECO:0000313" key="5">
    <source>
        <dbReference type="EMBL" id="RFZ76466.1"/>
    </source>
</evidence>
<sequence>MVQEADLEVLSEDMRFLDDFTGYEVLGTDDLIIRKVELIKKEETPVESEIQKFQVKIIYMFENGSFFKEYVKEFEKGYILGAKDFELLPRDMEFVDDFVFYQVQGKDDFVIRVVDYVSEKTPQNQQSTNNTNTQADQREMKRLEDEARKLERELFELNYELKDKDKLTKSQEDLIKKLEKELEALKKELTDNFTQKNLDLIEQDQAKDEMKKLNEKITSLESQLKNLSSTQAKTSTQTVIPQYVQQTPMTSVAKPSTSAPVIKNPNEGTVIEQKEEPITRYPNKLSPKNPNGDETNNSNNQATNTNKGVATPPSQARGSVTENVDNGNGAYPIHHTGDGTQRDIYSADARQFITFQTKNGKTFHLIINHDEDSENVMLLTEVSEDDLLNMVEKKETPKQEITKEEPVKEEVKPEKKEEKSDLGTYILLALVVAGALGGGYYFKVVKKKEKEELENLEEDDDFFSEAEEYEESEASEDEE</sequence>
<dbReference type="InterPro" id="IPR025376">
    <property type="entry name" value="CD1107-like_dom"/>
</dbReference>
<feature type="region of interest" description="Disordered" evidence="2">
    <location>
        <begin position="454"/>
        <end position="479"/>
    </location>
</feature>
<proteinExistence type="predicted"/>
<feature type="region of interest" description="Disordered" evidence="2">
    <location>
        <begin position="397"/>
        <end position="419"/>
    </location>
</feature>
<accession>A0A3E2N672</accession>
<evidence type="ECO:0000256" key="1">
    <source>
        <dbReference type="SAM" id="Coils"/>
    </source>
</evidence>
<evidence type="ECO:0000313" key="6">
    <source>
        <dbReference type="Proteomes" id="UP000260680"/>
    </source>
</evidence>
<evidence type="ECO:0000256" key="3">
    <source>
        <dbReference type="SAM" id="Phobius"/>
    </source>
</evidence>
<name>A0A3E2N672_9FIRM</name>
<dbReference type="Proteomes" id="UP000260680">
    <property type="component" value="Unassembled WGS sequence"/>
</dbReference>
<feature type="compositionally biased region" description="Low complexity" evidence="2">
    <location>
        <begin position="295"/>
        <end position="306"/>
    </location>
</feature>
<keyword evidence="3" id="KW-0472">Membrane</keyword>
<evidence type="ECO:0000259" key="4">
    <source>
        <dbReference type="Pfam" id="PF14283"/>
    </source>
</evidence>
<dbReference type="OrthoDB" id="1749038at2"/>
<feature type="region of interest" description="Disordered" evidence="2">
    <location>
        <begin position="249"/>
        <end position="337"/>
    </location>
</feature>
<feature type="domain" description="Mobile element protein CD1107-like" evidence="4">
    <location>
        <begin position="333"/>
        <end position="407"/>
    </location>
</feature>
<keyword evidence="3" id="KW-0812">Transmembrane</keyword>
<dbReference type="Pfam" id="PF14283">
    <property type="entry name" value="CD1107-like"/>
    <property type="match status" value="1"/>
</dbReference>
<keyword evidence="1" id="KW-0175">Coiled coil</keyword>